<feature type="transmembrane region" description="Helical" evidence="1">
    <location>
        <begin position="358"/>
        <end position="377"/>
    </location>
</feature>
<feature type="transmembrane region" description="Helical" evidence="1">
    <location>
        <begin position="322"/>
        <end position="346"/>
    </location>
</feature>
<protein>
    <submittedName>
        <fullName evidence="2">Uncharacterized protein</fullName>
    </submittedName>
</protein>
<dbReference type="EMBL" id="JAAXZR010000025">
    <property type="protein sequence ID" value="NLT80063.1"/>
    <property type="molecule type" value="Genomic_DNA"/>
</dbReference>
<dbReference type="AlphaFoldDB" id="A0A971IDK6"/>
<evidence type="ECO:0000256" key="1">
    <source>
        <dbReference type="SAM" id="Phobius"/>
    </source>
</evidence>
<dbReference type="RefSeq" id="WP_273174105.1">
    <property type="nucleotide sequence ID" value="NZ_JAAXZR010000025.1"/>
</dbReference>
<organism evidence="2 3">
    <name type="scientific">Bifidobacterium crudilactis</name>
    <dbReference type="NCBI Taxonomy" id="327277"/>
    <lineage>
        <taxon>Bacteria</taxon>
        <taxon>Bacillati</taxon>
        <taxon>Actinomycetota</taxon>
        <taxon>Actinomycetes</taxon>
        <taxon>Bifidobacteriales</taxon>
        <taxon>Bifidobacteriaceae</taxon>
        <taxon>Bifidobacterium</taxon>
    </lineage>
</organism>
<evidence type="ECO:0000313" key="2">
    <source>
        <dbReference type="EMBL" id="NLT80063.1"/>
    </source>
</evidence>
<keyword evidence="1" id="KW-1133">Transmembrane helix</keyword>
<comment type="caution">
    <text evidence="2">The sequence shown here is derived from an EMBL/GenBank/DDBJ whole genome shotgun (WGS) entry which is preliminary data.</text>
</comment>
<feature type="transmembrane region" description="Helical" evidence="1">
    <location>
        <begin position="383"/>
        <end position="404"/>
    </location>
</feature>
<reference evidence="2" key="1">
    <citation type="journal article" date="2020" name="Biotechnol. Biofuels">
        <title>New insights from the biogas microbiome by comprehensive genome-resolved metagenomics of nearly 1600 species originating from multiple anaerobic digesters.</title>
        <authorList>
            <person name="Campanaro S."/>
            <person name="Treu L."/>
            <person name="Rodriguez-R L.M."/>
            <person name="Kovalovszki A."/>
            <person name="Ziels R.M."/>
            <person name="Maus I."/>
            <person name="Zhu X."/>
            <person name="Kougias P.G."/>
            <person name="Basile A."/>
            <person name="Luo G."/>
            <person name="Schluter A."/>
            <person name="Konstantinidis K.T."/>
            <person name="Angelidaki I."/>
        </authorList>
    </citation>
    <scope>NUCLEOTIDE SEQUENCE</scope>
    <source>
        <strain evidence="2">AS01afH2WH_6</strain>
    </source>
</reference>
<reference evidence="2" key="2">
    <citation type="submission" date="2020-01" db="EMBL/GenBank/DDBJ databases">
        <authorList>
            <person name="Campanaro S."/>
        </authorList>
    </citation>
    <scope>NUCLEOTIDE SEQUENCE</scope>
    <source>
        <strain evidence="2">AS01afH2WH_6</strain>
    </source>
</reference>
<evidence type="ECO:0000313" key="3">
    <source>
        <dbReference type="Proteomes" id="UP000767327"/>
    </source>
</evidence>
<feature type="transmembrane region" description="Helical" evidence="1">
    <location>
        <begin position="676"/>
        <end position="692"/>
    </location>
</feature>
<sequence>MIAPRPLKPRPRHRWRYLLALMAVLIAELLLFNMPHFLSLSTAGNQASSQSSTLIGSGLERNADGTLTVTEPTKAYIQVDRVRTKVGYVHVTFSDPRGGQDDAEPTQRDSSVQIRLDALAENSDDQQFWDAGNVVTVRENVDASTYIRSPAPGKSSEGLRLWIQEPTGSTVGVKGLDINPRVPFRVNVLRAAILAVIAVIILAFLPHSWLWRTRLRSGNRRQGLLLCGVLTPFALLAISVIVGSIAWPGQQIFHNANGYTYDFNQYGYIADALLHGRPWLDLKVPDQLLLSQNPLDIATRQKLLDQGVQPLYWDYVLFEGRWYSYFGVLPAIVLFLPYQAITSLWVPGGLMLPSEAANALLLFIAMVLMILLVIRIIKRHFEAMPLAVVALGSITVITASNLVYLWHKANFYTVPFAASLVLSALGLWIWLGARRVSTQDGTRMWRFTDIKATLRDDLTTTLSLKRVALGSICLGANVACRPQFILACLLALPIFWDEIVALLSVKHVKYRYAGTIRAGKRVQALLLFAASAVLPAALAVIGALTYNLWRFGSPLDFGNLNQMTVVNLQTYQTPLGNIPRILGYYLAQPPSLGSRFPWISYAPAPLPHWQYTESGVGGILLLCPVLIVLLLLPSLRRTLRSRRLFGLACSLPALAVLIIVFDAYAGGFVWRYMADFGWLLGLSSVMVIAAVAERRDGANPNAPGLATVSQSSASKAAGRGHVYHEGCARSLVIGLMTVLVLAGLLTSLLAGAAISMHSNPDAYAQMQSWLSF</sequence>
<feature type="transmembrane region" description="Helical" evidence="1">
    <location>
        <begin position="644"/>
        <end position="670"/>
    </location>
</feature>
<proteinExistence type="predicted"/>
<dbReference type="Proteomes" id="UP000767327">
    <property type="component" value="Unassembled WGS sequence"/>
</dbReference>
<feature type="transmembrane region" description="Helical" evidence="1">
    <location>
        <begin position="223"/>
        <end position="247"/>
    </location>
</feature>
<keyword evidence="1" id="KW-0472">Membrane</keyword>
<accession>A0A971IDK6</accession>
<keyword evidence="1" id="KW-0812">Transmembrane</keyword>
<feature type="transmembrane region" description="Helical" evidence="1">
    <location>
        <begin position="411"/>
        <end position="431"/>
    </location>
</feature>
<feature type="transmembrane region" description="Helical" evidence="1">
    <location>
        <begin position="731"/>
        <end position="754"/>
    </location>
</feature>
<feature type="transmembrane region" description="Helical" evidence="1">
    <location>
        <begin position="188"/>
        <end position="211"/>
    </location>
</feature>
<gene>
    <name evidence="2" type="ORF">GXW98_07265</name>
</gene>
<name>A0A971IDK6_9BIFI</name>
<feature type="transmembrane region" description="Helical" evidence="1">
    <location>
        <begin position="525"/>
        <end position="549"/>
    </location>
</feature>
<feature type="transmembrane region" description="Helical" evidence="1">
    <location>
        <begin position="615"/>
        <end position="632"/>
    </location>
</feature>